<name>A0ABQ8Z8H1_9EUKA</name>
<reference evidence="10" key="1">
    <citation type="submission" date="2022-08" db="EMBL/GenBank/DDBJ databases">
        <title>Novel sulfate-reducing endosymbionts in the free-living metamonad Anaeramoeba.</title>
        <authorList>
            <person name="Jerlstrom-Hultqvist J."/>
            <person name="Cepicka I."/>
            <person name="Gallot-Lavallee L."/>
            <person name="Salas-Leiva D."/>
            <person name="Curtis B.A."/>
            <person name="Zahonova K."/>
            <person name="Pipaliya S."/>
            <person name="Dacks J."/>
            <person name="Roger A.J."/>
        </authorList>
    </citation>
    <scope>NUCLEOTIDE SEQUENCE</scope>
    <source>
        <strain evidence="10">Schooner1</strain>
    </source>
</reference>
<feature type="domain" description="Exoribonuclease phosphorolytic" evidence="9">
    <location>
        <begin position="190"/>
        <end position="257"/>
    </location>
</feature>
<feature type="compositionally biased region" description="Basic and acidic residues" evidence="7">
    <location>
        <begin position="366"/>
        <end position="379"/>
    </location>
</feature>
<keyword evidence="6" id="KW-0539">Nucleus</keyword>
<dbReference type="Gene3D" id="3.30.230.70">
    <property type="entry name" value="GHMP Kinase, N-terminal domain"/>
    <property type="match status" value="1"/>
</dbReference>
<comment type="caution">
    <text evidence="10">The sequence shown here is derived from an EMBL/GenBank/DDBJ whole genome shotgun (WGS) entry which is preliminary data.</text>
</comment>
<comment type="subcellular location">
    <subcellularLocation>
        <location evidence="2">Cytoplasm</location>
    </subcellularLocation>
    <subcellularLocation>
        <location evidence="1">Nucleus</location>
    </subcellularLocation>
</comment>
<dbReference type="InterPro" id="IPR050590">
    <property type="entry name" value="Exosome_comp_Rrp42_subfam"/>
</dbReference>
<dbReference type="CDD" id="cd11368">
    <property type="entry name" value="RNase_PH_RRP45"/>
    <property type="match status" value="1"/>
</dbReference>
<dbReference type="InterPro" id="IPR033100">
    <property type="entry name" value="Rrp45"/>
</dbReference>
<dbReference type="InterPro" id="IPR020568">
    <property type="entry name" value="Ribosomal_Su5_D2-typ_SF"/>
</dbReference>
<keyword evidence="5" id="KW-0694">RNA-binding</keyword>
<feature type="compositionally biased region" description="Basic and acidic residues" evidence="7">
    <location>
        <begin position="344"/>
        <end position="356"/>
    </location>
</feature>
<evidence type="ECO:0000256" key="6">
    <source>
        <dbReference type="ARBA" id="ARBA00023242"/>
    </source>
</evidence>
<evidence type="ECO:0000313" key="11">
    <source>
        <dbReference type="Proteomes" id="UP001150062"/>
    </source>
</evidence>
<dbReference type="PANTHER" id="PTHR11097">
    <property type="entry name" value="EXOSOME COMPLEX EXONUCLEASE RIBOSOMAL RNA PROCESSING PROTEIN"/>
    <property type="match status" value="1"/>
</dbReference>
<dbReference type="Proteomes" id="UP001150062">
    <property type="component" value="Unassembled WGS sequence"/>
</dbReference>
<dbReference type="PANTHER" id="PTHR11097:SF14">
    <property type="entry name" value="EXOSOME COMPLEX COMPONENT RRP45"/>
    <property type="match status" value="1"/>
</dbReference>
<accession>A0ABQ8Z8H1</accession>
<comment type="similarity">
    <text evidence="3">Belongs to the RNase PH family.</text>
</comment>
<keyword evidence="4" id="KW-0963">Cytoplasm</keyword>
<protein>
    <submittedName>
        <fullName evidence="10">Exosome complex component rrp45</fullName>
    </submittedName>
</protein>
<evidence type="ECO:0000256" key="1">
    <source>
        <dbReference type="ARBA" id="ARBA00004123"/>
    </source>
</evidence>
<evidence type="ECO:0000256" key="4">
    <source>
        <dbReference type="ARBA" id="ARBA00022490"/>
    </source>
</evidence>
<feature type="compositionally biased region" description="Basic and acidic residues" evidence="7">
    <location>
        <begin position="420"/>
        <end position="437"/>
    </location>
</feature>
<evidence type="ECO:0000256" key="3">
    <source>
        <dbReference type="ARBA" id="ARBA00006678"/>
    </source>
</evidence>
<feature type="compositionally biased region" description="Basic residues" evidence="7">
    <location>
        <begin position="438"/>
        <end position="462"/>
    </location>
</feature>
<sequence length="474" mass="54836">MIKKGLTNNEKQFLQQAIKTGHRVDNRSTDEYRKLKIEFGEKYGQVIVHLGKTKVLCDVTANIVKPFQNRPYEGFVRVFVTLSPISSRFLSVDDRPKEDIIEISSMIDKGIRESSAVDLESLCIETHQKVWEVVCKLQVIDDDGNIPDAVNIATMLGLMHFRLPQISFENEKCIIHTKEEKELIPLSIHHLPICVTIGFFEQGGLLIIDPNLLEERSIDGRLSIMVNTHEEICSIQKGGGTPLTIKQLLYCTQLAFSKANDIDKFITQELEKDIKLKEKKEYDEREKVSSVLIRDVEKENSEPISFGNNGLESQQKDLFAHLYQKKKNVGKILTISSHKKKEEDELFKGENSKWEMDVENNENDSTENKDNDNRKRQVDLEEFTELANKLMKSNKKPINIKNNKKKNSSSKKQEKKKPKMSKEEISILKNFLDEKKDNQKKKKGNKNKNKKKKKKKKKKKSKNVQMFIQEDDEN</sequence>
<evidence type="ECO:0000256" key="7">
    <source>
        <dbReference type="SAM" id="MobiDB-lite"/>
    </source>
</evidence>
<organism evidence="10 11">
    <name type="scientific">Anaeramoeba flamelloides</name>
    <dbReference type="NCBI Taxonomy" id="1746091"/>
    <lineage>
        <taxon>Eukaryota</taxon>
        <taxon>Metamonada</taxon>
        <taxon>Anaeramoebidae</taxon>
        <taxon>Anaeramoeba</taxon>
    </lineage>
</organism>
<feature type="compositionally biased region" description="Basic residues" evidence="7">
    <location>
        <begin position="402"/>
        <end position="419"/>
    </location>
</feature>
<evidence type="ECO:0000256" key="2">
    <source>
        <dbReference type="ARBA" id="ARBA00004496"/>
    </source>
</evidence>
<dbReference type="InterPro" id="IPR001247">
    <property type="entry name" value="ExoRNase_PH_dom1"/>
</dbReference>
<feature type="region of interest" description="Disordered" evidence="7">
    <location>
        <begin position="344"/>
        <end position="474"/>
    </location>
</feature>
<evidence type="ECO:0000259" key="9">
    <source>
        <dbReference type="Pfam" id="PF03725"/>
    </source>
</evidence>
<evidence type="ECO:0000256" key="5">
    <source>
        <dbReference type="ARBA" id="ARBA00022884"/>
    </source>
</evidence>
<feature type="domain" description="Exoribonuclease phosphorolytic" evidence="8">
    <location>
        <begin position="31"/>
        <end position="164"/>
    </location>
</feature>
<evidence type="ECO:0000259" key="8">
    <source>
        <dbReference type="Pfam" id="PF01138"/>
    </source>
</evidence>
<evidence type="ECO:0000313" key="10">
    <source>
        <dbReference type="EMBL" id="KAJ6253188.1"/>
    </source>
</evidence>
<dbReference type="InterPro" id="IPR036345">
    <property type="entry name" value="ExoRNase_PH_dom2_sf"/>
</dbReference>
<keyword evidence="11" id="KW-1185">Reference proteome</keyword>
<dbReference type="Pfam" id="PF03725">
    <property type="entry name" value="RNase_PH_C"/>
    <property type="match status" value="1"/>
</dbReference>
<dbReference type="SUPFAM" id="SSF55666">
    <property type="entry name" value="Ribonuclease PH domain 2-like"/>
    <property type="match status" value="1"/>
</dbReference>
<dbReference type="InterPro" id="IPR015847">
    <property type="entry name" value="ExoRNase_PH_dom2"/>
</dbReference>
<dbReference type="Pfam" id="PF01138">
    <property type="entry name" value="RNase_PH"/>
    <property type="match status" value="1"/>
</dbReference>
<dbReference type="EMBL" id="JAOAOG010000033">
    <property type="protein sequence ID" value="KAJ6253188.1"/>
    <property type="molecule type" value="Genomic_DNA"/>
</dbReference>
<proteinExistence type="inferred from homology"/>
<gene>
    <name evidence="10" type="ORF">M0813_13467</name>
</gene>
<dbReference type="SUPFAM" id="SSF54211">
    <property type="entry name" value="Ribosomal protein S5 domain 2-like"/>
    <property type="match status" value="1"/>
</dbReference>
<dbReference type="InterPro" id="IPR027408">
    <property type="entry name" value="PNPase/RNase_PH_dom_sf"/>
</dbReference>